<dbReference type="Gene3D" id="3.30.70.260">
    <property type="match status" value="1"/>
</dbReference>
<dbReference type="InterPro" id="IPR002912">
    <property type="entry name" value="ACT_dom"/>
</dbReference>
<keyword evidence="8 10" id="KW-0808">Transferase</keyword>
<dbReference type="PROSITE" id="PS51671">
    <property type="entry name" value="ACT"/>
    <property type="match status" value="1"/>
</dbReference>
<dbReference type="InterPro" id="IPR054480">
    <property type="entry name" value="AHAS_small-like_ACT"/>
</dbReference>
<dbReference type="FunCoup" id="M1Z220">
    <property type="interactions" value="442"/>
</dbReference>
<evidence type="ECO:0000313" key="10">
    <source>
        <dbReference type="EMBL" id="CCQ91754.1"/>
    </source>
</evidence>
<comment type="pathway">
    <text evidence="1 8">Amino-acid biosynthesis; L-isoleucine biosynthesis; L-isoleucine from 2-oxobutanoate: step 1/4.</text>
</comment>
<keyword evidence="6 8" id="KW-0100">Branched-chain amino acid biosynthesis</keyword>
<dbReference type="PANTHER" id="PTHR30239:SF0">
    <property type="entry name" value="ACETOLACTATE SYNTHASE SMALL SUBUNIT 1, CHLOROPLASTIC"/>
    <property type="match status" value="1"/>
</dbReference>
<comment type="pathway">
    <text evidence="2 8">Amino-acid biosynthesis; L-valine biosynthesis; L-valine from pyruvate: step 1/4.</text>
</comment>
<dbReference type="FunFam" id="3.30.70.1150:FF:000001">
    <property type="entry name" value="Acetolactate synthase small subunit"/>
    <property type="match status" value="1"/>
</dbReference>
<comment type="subunit">
    <text evidence="4 8">Dimer of large and small chains.</text>
</comment>
<dbReference type="Proteomes" id="UP000011704">
    <property type="component" value="Unassembled WGS sequence"/>
</dbReference>
<dbReference type="UniPathway" id="UPA00049">
    <property type="reaction ID" value="UER00059"/>
</dbReference>
<dbReference type="NCBIfam" id="NF008864">
    <property type="entry name" value="PRK11895.1"/>
    <property type="match status" value="1"/>
</dbReference>
<sequence length="182" mass="20417">MLPITLNTIPKPINSETGNPMQHTISVLVNNKFGVLSRISGLFSGRGFNIESLNVAETSEPNISRMTIVTRGDDKKIEQITKQLNKLVDIIKVVDLTEESFIDREMLLIKMNAEPKNREEILRIVEIFRAKVVDVSPATYTIEITGDEGKLRGFLELLRPLGIKEMVRSGRIALGRGMRSIN</sequence>
<proteinExistence type="inferred from homology"/>
<protein>
    <recommendedName>
        <fullName evidence="8">Acetolactate synthase small subunit</fullName>
        <shortName evidence="8">AHAS</shortName>
        <shortName evidence="8">ALS</shortName>
        <ecNumber evidence="8">2.2.1.6</ecNumber>
    </recommendedName>
    <alternativeName>
        <fullName evidence="8">Acetohydroxy-acid synthase small subunit</fullName>
    </alternativeName>
</protein>
<evidence type="ECO:0000256" key="1">
    <source>
        <dbReference type="ARBA" id="ARBA00004974"/>
    </source>
</evidence>
<comment type="catalytic activity">
    <reaction evidence="7 8">
        <text>2 pyruvate + H(+) = (2S)-2-acetolactate + CO2</text>
        <dbReference type="Rhea" id="RHEA:25249"/>
        <dbReference type="ChEBI" id="CHEBI:15361"/>
        <dbReference type="ChEBI" id="CHEBI:15378"/>
        <dbReference type="ChEBI" id="CHEBI:16526"/>
        <dbReference type="ChEBI" id="CHEBI:58476"/>
        <dbReference type="EC" id="2.2.1.6"/>
    </reaction>
</comment>
<dbReference type="GO" id="GO:1990610">
    <property type="term" value="F:acetolactate synthase regulator activity"/>
    <property type="evidence" value="ECO:0007669"/>
    <property type="project" value="UniProtKB-UniRule"/>
</dbReference>
<evidence type="ECO:0000313" key="11">
    <source>
        <dbReference type="Proteomes" id="UP000011704"/>
    </source>
</evidence>
<dbReference type="EC" id="2.2.1.6" evidence="8"/>
<dbReference type="UniPathway" id="UPA00047">
    <property type="reaction ID" value="UER00055"/>
</dbReference>
<evidence type="ECO:0000256" key="3">
    <source>
        <dbReference type="ARBA" id="ARBA00006341"/>
    </source>
</evidence>
<gene>
    <name evidence="10" type="primary">ilvH</name>
    <name evidence="10" type="ORF">NITGR_800005</name>
</gene>
<dbReference type="NCBIfam" id="TIGR00119">
    <property type="entry name" value="acolac_sm"/>
    <property type="match status" value="1"/>
</dbReference>
<dbReference type="AlphaFoldDB" id="M1Z220"/>
<evidence type="ECO:0000256" key="4">
    <source>
        <dbReference type="ARBA" id="ARBA00011744"/>
    </source>
</evidence>
<dbReference type="InterPro" id="IPR027271">
    <property type="entry name" value="Acetolactate_synth/TF_NikR_C"/>
</dbReference>
<feature type="domain" description="ACT" evidence="9">
    <location>
        <begin position="24"/>
        <end position="98"/>
    </location>
</feature>
<dbReference type="SUPFAM" id="SSF55021">
    <property type="entry name" value="ACT-like"/>
    <property type="match status" value="2"/>
</dbReference>
<dbReference type="InParanoid" id="M1Z220"/>
<keyword evidence="11" id="KW-1185">Reference proteome</keyword>
<comment type="similarity">
    <text evidence="3 8">Belongs to the acetolactate synthase small subunit family.</text>
</comment>
<evidence type="ECO:0000256" key="7">
    <source>
        <dbReference type="ARBA" id="ARBA00048670"/>
    </source>
</evidence>
<comment type="caution">
    <text evidence="10">The sequence shown here is derived from an EMBL/GenBank/DDBJ whole genome shotgun (WGS) entry which is preliminary data.</text>
</comment>
<dbReference type="Gene3D" id="3.30.70.1150">
    <property type="entry name" value="ACT-like. Chain A, domain 2"/>
    <property type="match status" value="1"/>
</dbReference>
<dbReference type="Pfam" id="PF10369">
    <property type="entry name" value="ALS_ss_C"/>
    <property type="match status" value="1"/>
</dbReference>
<name>M1Z220_NITG3</name>
<evidence type="ECO:0000256" key="5">
    <source>
        <dbReference type="ARBA" id="ARBA00022605"/>
    </source>
</evidence>
<evidence type="ECO:0000256" key="2">
    <source>
        <dbReference type="ARBA" id="ARBA00005025"/>
    </source>
</evidence>
<comment type="function">
    <text evidence="8">Catalyzes the conversion of 2 pyruvate molecules into acetolactate in the first common step of the biosynthetic pathway of the branched-amino acids such as leucine, isoleucine, and valine.</text>
</comment>
<evidence type="ECO:0000256" key="8">
    <source>
        <dbReference type="RuleBase" id="RU368092"/>
    </source>
</evidence>
<dbReference type="GO" id="GO:0009097">
    <property type="term" value="P:isoleucine biosynthetic process"/>
    <property type="evidence" value="ECO:0007669"/>
    <property type="project" value="UniProtKB-UniRule"/>
</dbReference>
<accession>M1Z220</accession>
<dbReference type="HOGENOM" id="CLU_055003_1_3_0"/>
<organism evidence="10 11">
    <name type="scientific">Nitrospina gracilis (strain 3/211)</name>
    <dbReference type="NCBI Taxonomy" id="1266370"/>
    <lineage>
        <taxon>Bacteria</taxon>
        <taxon>Pseudomonadati</taxon>
        <taxon>Nitrospinota/Tectimicrobiota group</taxon>
        <taxon>Nitrospinota</taxon>
        <taxon>Nitrospinia</taxon>
        <taxon>Nitrospinales</taxon>
        <taxon>Nitrospinaceae</taxon>
        <taxon>Nitrospina</taxon>
    </lineage>
</organism>
<dbReference type="InterPro" id="IPR045865">
    <property type="entry name" value="ACT-like_dom_sf"/>
</dbReference>
<dbReference type="FunFam" id="3.30.70.260:FF:000001">
    <property type="entry name" value="Acetolactate synthase, small subunit"/>
    <property type="match status" value="1"/>
</dbReference>
<evidence type="ECO:0000259" key="9">
    <source>
        <dbReference type="PROSITE" id="PS51671"/>
    </source>
</evidence>
<keyword evidence="5 8" id="KW-0028">Amino-acid biosynthesis</keyword>
<dbReference type="CDD" id="cd04878">
    <property type="entry name" value="ACT_AHAS"/>
    <property type="match status" value="1"/>
</dbReference>
<reference evidence="10 11" key="1">
    <citation type="journal article" date="2013" name="Front. Microbiol.">
        <title>The genome of Nitrospina gracilis illuminates the metabolism and evolution of the major marine nitrite oxidizer.</title>
        <authorList>
            <person name="Luecker S."/>
            <person name="Nowka B."/>
            <person name="Rattei T."/>
            <person name="Spieck E."/>
            <person name="and Daims H."/>
        </authorList>
    </citation>
    <scope>NUCLEOTIDE SEQUENCE [LARGE SCALE GENOMIC DNA]</scope>
    <source>
        <strain evidence="10 11">3/211</strain>
    </source>
</reference>
<dbReference type="InterPro" id="IPR004789">
    <property type="entry name" value="Acetalactate_synth_ssu"/>
</dbReference>
<dbReference type="GO" id="GO:0003984">
    <property type="term" value="F:acetolactate synthase activity"/>
    <property type="evidence" value="ECO:0007669"/>
    <property type="project" value="UniProtKB-UniRule"/>
</dbReference>
<dbReference type="Pfam" id="PF22629">
    <property type="entry name" value="ACT_AHAS_ss"/>
    <property type="match status" value="1"/>
</dbReference>
<dbReference type="GO" id="GO:0009099">
    <property type="term" value="P:L-valine biosynthetic process"/>
    <property type="evidence" value="ECO:0007669"/>
    <property type="project" value="UniProtKB-UniRule"/>
</dbReference>
<dbReference type="InterPro" id="IPR039557">
    <property type="entry name" value="AHAS_ACT"/>
</dbReference>
<dbReference type="PANTHER" id="PTHR30239">
    <property type="entry name" value="ACETOLACTATE SYNTHASE SMALL SUBUNIT"/>
    <property type="match status" value="1"/>
</dbReference>
<dbReference type="EMBL" id="CAQJ01000089">
    <property type="protein sequence ID" value="CCQ91754.1"/>
    <property type="molecule type" value="Genomic_DNA"/>
</dbReference>
<dbReference type="GO" id="GO:0005829">
    <property type="term" value="C:cytosol"/>
    <property type="evidence" value="ECO:0007669"/>
    <property type="project" value="TreeGrafter"/>
</dbReference>
<dbReference type="STRING" id="1266370.NITGR_800005"/>
<dbReference type="InterPro" id="IPR019455">
    <property type="entry name" value="Acetolactate_synth_ssu_C"/>
</dbReference>
<evidence type="ECO:0000256" key="6">
    <source>
        <dbReference type="ARBA" id="ARBA00023304"/>
    </source>
</evidence>